<protein>
    <recommendedName>
        <fullName evidence="2">SCP domain-containing protein</fullName>
    </recommendedName>
</protein>
<dbReference type="PANTHER" id="PTHR31157">
    <property type="entry name" value="SCP DOMAIN-CONTAINING PROTEIN"/>
    <property type="match status" value="1"/>
</dbReference>
<feature type="domain" description="SCP" evidence="2">
    <location>
        <begin position="63"/>
        <end position="161"/>
    </location>
</feature>
<dbReference type="Proteomes" id="UP001500166">
    <property type="component" value="Unassembled WGS sequence"/>
</dbReference>
<evidence type="ECO:0000256" key="1">
    <source>
        <dbReference type="SAM" id="SignalP"/>
    </source>
</evidence>
<keyword evidence="1" id="KW-0732">Signal</keyword>
<feature type="signal peptide" evidence="1">
    <location>
        <begin position="1"/>
        <end position="42"/>
    </location>
</feature>
<dbReference type="InterPro" id="IPR014044">
    <property type="entry name" value="CAP_dom"/>
</dbReference>
<dbReference type="EMBL" id="BAAAQA010000020">
    <property type="protein sequence ID" value="GAA2119462.1"/>
    <property type="molecule type" value="Genomic_DNA"/>
</dbReference>
<dbReference type="Gene3D" id="3.40.33.10">
    <property type="entry name" value="CAP"/>
    <property type="match status" value="1"/>
</dbReference>
<dbReference type="InterPro" id="IPR013207">
    <property type="entry name" value="LGFP"/>
</dbReference>
<organism evidence="3 4">
    <name type="scientific">Kocuria atrinae</name>
    <dbReference type="NCBI Taxonomy" id="592377"/>
    <lineage>
        <taxon>Bacteria</taxon>
        <taxon>Bacillati</taxon>
        <taxon>Actinomycetota</taxon>
        <taxon>Actinomycetes</taxon>
        <taxon>Micrococcales</taxon>
        <taxon>Micrococcaceae</taxon>
        <taxon>Kocuria</taxon>
    </lineage>
</organism>
<evidence type="ECO:0000313" key="4">
    <source>
        <dbReference type="Proteomes" id="UP001500166"/>
    </source>
</evidence>
<reference evidence="3 4" key="1">
    <citation type="journal article" date="2019" name="Int. J. Syst. Evol. Microbiol.">
        <title>The Global Catalogue of Microorganisms (GCM) 10K type strain sequencing project: providing services to taxonomists for standard genome sequencing and annotation.</title>
        <authorList>
            <consortium name="The Broad Institute Genomics Platform"/>
            <consortium name="The Broad Institute Genome Sequencing Center for Infectious Disease"/>
            <person name="Wu L."/>
            <person name="Ma J."/>
        </authorList>
    </citation>
    <scope>NUCLEOTIDE SEQUENCE [LARGE SCALE GENOMIC DNA]</scope>
    <source>
        <strain evidence="3 4">JCM 15914</strain>
    </source>
</reference>
<accession>A0ABN2XZQ7</accession>
<feature type="chain" id="PRO_5045277163" description="SCP domain-containing protein" evidence="1">
    <location>
        <begin position="43"/>
        <end position="343"/>
    </location>
</feature>
<sequence length="343" mass="36357">MFKYRTPKHAAPQRKTSNRLLASATAACIMIGGLTATVPANAAPNDIVSVSDSTRAADAQNMLNQINAHRASKGLAPVKYSASLSGIAQGQSNRLVQQEVINHSNTFMTDPRASGYNAVGEIHALSYRNSVTDLVQWWKGSHGHNKVLTDPKMKVIGIGLTHVDGSLSRTGSGWRLVGTVVSYGFPQGKGPKDVSSTVSGSLLGGVATQSNKTTPSYSTAPQTIGGYTLKGAIKARHSALGGTGVVGTPTMNERGGLINGGVYQSFRNSRGAVHKILWSPATGARAVLETGAIGNAWKKAGYERGWGYPTTDEYRVGTEVQQRFSNGYVAHWSSVTGRTWVTR</sequence>
<dbReference type="CDD" id="cd05379">
    <property type="entry name" value="CAP_bacterial"/>
    <property type="match status" value="1"/>
</dbReference>
<evidence type="ECO:0000259" key="2">
    <source>
        <dbReference type="Pfam" id="PF00188"/>
    </source>
</evidence>
<keyword evidence="4" id="KW-1185">Reference proteome</keyword>
<evidence type="ECO:0000313" key="3">
    <source>
        <dbReference type="EMBL" id="GAA2119462.1"/>
    </source>
</evidence>
<dbReference type="Pfam" id="PF00188">
    <property type="entry name" value="CAP"/>
    <property type="match status" value="1"/>
</dbReference>
<proteinExistence type="predicted"/>
<gene>
    <name evidence="3" type="ORF">GCM10009824_20380</name>
</gene>
<dbReference type="PANTHER" id="PTHR31157:SF1">
    <property type="entry name" value="SCP DOMAIN-CONTAINING PROTEIN"/>
    <property type="match status" value="1"/>
</dbReference>
<name>A0ABN2XZQ7_9MICC</name>
<comment type="caution">
    <text evidence="3">The sequence shown here is derived from an EMBL/GenBank/DDBJ whole genome shotgun (WGS) entry which is preliminary data.</text>
</comment>
<dbReference type="Pfam" id="PF08310">
    <property type="entry name" value="LGFP"/>
    <property type="match status" value="1"/>
</dbReference>
<dbReference type="SUPFAM" id="SSF55797">
    <property type="entry name" value="PR-1-like"/>
    <property type="match status" value="1"/>
</dbReference>
<dbReference type="InterPro" id="IPR035940">
    <property type="entry name" value="CAP_sf"/>
</dbReference>